<dbReference type="SUPFAM" id="SSF56784">
    <property type="entry name" value="HAD-like"/>
    <property type="match status" value="1"/>
</dbReference>
<proteinExistence type="predicted"/>
<dbReference type="Proteomes" id="UP000076738">
    <property type="component" value="Unassembled WGS sequence"/>
</dbReference>
<dbReference type="Pfam" id="PF12689">
    <property type="entry name" value="Acid_PPase"/>
    <property type="match status" value="1"/>
</dbReference>
<dbReference type="STRING" id="1330018.A0A167RL90"/>
<dbReference type="InterPro" id="IPR036412">
    <property type="entry name" value="HAD-like_sf"/>
</dbReference>
<dbReference type="PANTHER" id="PTHR17901">
    <property type="entry name" value="MAGNESIUM-DEPENDENT PHOSPHATASE 1 MDP1"/>
    <property type="match status" value="1"/>
</dbReference>
<dbReference type="PANTHER" id="PTHR17901:SF14">
    <property type="entry name" value="MAGNESIUM-DEPENDENT PHOSPHATASE 1"/>
    <property type="match status" value="1"/>
</dbReference>
<dbReference type="AlphaFoldDB" id="A0A167RL90"/>
<dbReference type="InterPro" id="IPR010036">
    <property type="entry name" value="MDP_1_eu_arc"/>
</dbReference>
<name>A0A167RL90_CALVF</name>
<dbReference type="InterPro" id="IPR023214">
    <property type="entry name" value="HAD_sf"/>
</dbReference>
<evidence type="ECO:0000313" key="2">
    <source>
        <dbReference type="EMBL" id="KZP01035.1"/>
    </source>
</evidence>
<dbReference type="EMBL" id="KV417267">
    <property type="protein sequence ID" value="KZP01035.1"/>
    <property type="molecule type" value="Genomic_DNA"/>
</dbReference>
<protein>
    <submittedName>
        <fullName evidence="2">Magnesium-dependent phosphatase-1</fullName>
    </submittedName>
</protein>
<reference evidence="2 3" key="1">
    <citation type="journal article" date="2016" name="Mol. Biol. Evol.">
        <title>Comparative Genomics of Early-Diverging Mushroom-Forming Fungi Provides Insights into the Origins of Lignocellulose Decay Capabilities.</title>
        <authorList>
            <person name="Nagy L.G."/>
            <person name="Riley R."/>
            <person name="Tritt A."/>
            <person name="Adam C."/>
            <person name="Daum C."/>
            <person name="Floudas D."/>
            <person name="Sun H."/>
            <person name="Yadav J.S."/>
            <person name="Pangilinan J."/>
            <person name="Larsson K.H."/>
            <person name="Matsuura K."/>
            <person name="Barry K."/>
            <person name="Labutti K."/>
            <person name="Kuo R."/>
            <person name="Ohm R.A."/>
            <person name="Bhattacharya S.S."/>
            <person name="Shirouzu T."/>
            <person name="Yoshinaga Y."/>
            <person name="Martin F.M."/>
            <person name="Grigoriev I.V."/>
            <person name="Hibbett D.S."/>
        </authorList>
    </citation>
    <scope>NUCLEOTIDE SEQUENCE [LARGE SCALE GENOMIC DNA]</scope>
    <source>
        <strain evidence="2 3">TUFC12733</strain>
    </source>
</reference>
<sequence>MALTFTTLPALKHIPKLIVFDLDFTLWPLWIDVHSHGGPYTYSKSTNAAIDRRGYHVQPFDDVPKVFGYIRNTLGCGIAIASRTSTPDRAAEVLRLLELEDGTKMIDHVVHPQMYPGSKMTHLRRLATLTGIPHHDMLFFDDETRNKEVEQLGVTFVLVDDEEGVTEEAFCRGLLSFERWRKELNLKADDPDTHGRRPPRHGKGRSG</sequence>
<organism evidence="2 3">
    <name type="scientific">Calocera viscosa (strain TUFC12733)</name>
    <dbReference type="NCBI Taxonomy" id="1330018"/>
    <lineage>
        <taxon>Eukaryota</taxon>
        <taxon>Fungi</taxon>
        <taxon>Dikarya</taxon>
        <taxon>Basidiomycota</taxon>
        <taxon>Agaricomycotina</taxon>
        <taxon>Dacrymycetes</taxon>
        <taxon>Dacrymycetales</taxon>
        <taxon>Dacrymycetaceae</taxon>
        <taxon>Calocera</taxon>
    </lineage>
</organism>
<evidence type="ECO:0000256" key="1">
    <source>
        <dbReference type="SAM" id="MobiDB-lite"/>
    </source>
</evidence>
<dbReference type="GO" id="GO:0003993">
    <property type="term" value="F:acid phosphatase activity"/>
    <property type="evidence" value="ECO:0007669"/>
    <property type="project" value="TreeGrafter"/>
</dbReference>
<dbReference type="NCBIfam" id="TIGR01685">
    <property type="entry name" value="MDP-1"/>
    <property type="match status" value="1"/>
</dbReference>
<dbReference type="SFLD" id="SFLDG01131">
    <property type="entry name" value="C1.5.2:_MDP_Like"/>
    <property type="match status" value="1"/>
</dbReference>
<dbReference type="InterPro" id="IPR010033">
    <property type="entry name" value="HAD_SF_ppase_IIIC"/>
</dbReference>
<feature type="compositionally biased region" description="Basic residues" evidence="1">
    <location>
        <begin position="196"/>
        <end position="207"/>
    </location>
</feature>
<accession>A0A167RL90</accession>
<keyword evidence="3" id="KW-1185">Reference proteome</keyword>
<dbReference type="Gene3D" id="3.40.50.1000">
    <property type="entry name" value="HAD superfamily/HAD-like"/>
    <property type="match status" value="1"/>
</dbReference>
<gene>
    <name evidence="2" type="ORF">CALVIDRAFT_532650</name>
</gene>
<evidence type="ECO:0000313" key="3">
    <source>
        <dbReference type="Proteomes" id="UP000076738"/>
    </source>
</evidence>
<feature type="region of interest" description="Disordered" evidence="1">
    <location>
        <begin position="188"/>
        <end position="207"/>
    </location>
</feature>
<dbReference type="OrthoDB" id="2865258at2759"/>
<dbReference type="SFLD" id="SFLDS00003">
    <property type="entry name" value="Haloacid_Dehalogenase"/>
    <property type="match status" value="1"/>
</dbReference>
<dbReference type="SFLD" id="SFLDG01129">
    <property type="entry name" value="C1.5:_HAD__Beta-PGM__Phosphata"/>
    <property type="match status" value="1"/>
</dbReference>
<dbReference type="NCBIfam" id="TIGR01681">
    <property type="entry name" value="HAD-SF-IIIC"/>
    <property type="match status" value="1"/>
</dbReference>